<dbReference type="Proteomes" id="UP000183760">
    <property type="component" value="Unassembled WGS sequence"/>
</dbReference>
<feature type="compositionally biased region" description="Low complexity" evidence="3">
    <location>
        <begin position="44"/>
        <end position="71"/>
    </location>
</feature>
<accession>A0A511STY7</accession>
<protein>
    <recommendedName>
        <fullName evidence="5">Phosphoribosyltransferase domain-containing protein</fullName>
    </recommendedName>
</protein>
<dbReference type="PANTHER" id="PTHR43363">
    <property type="entry name" value="HYPOXANTHINE PHOSPHORIBOSYLTRANSFERASE"/>
    <property type="match status" value="1"/>
</dbReference>
<name>A0A511STY7_MYXFU</name>
<dbReference type="STRING" id="1334629.MFUL124B02_06290"/>
<keyword evidence="4" id="KW-0472">Membrane</keyword>
<evidence type="ECO:0000313" key="9">
    <source>
        <dbReference type="Proteomes" id="UP000321514"/>
    </source>
</evidence>
<keyword evidence="4" id="KW-0812">Transmembrane</keyword>
<feature type="transmembrane region" description="Helical" evidence="4">
    <location>
        <begin position="136"/>
        <end position="162"/>
    </location>
</feature>
<organism evidence="6 9">
    <name type="scientific">Myxococcus fulvus</name>
    <dbReference type="NCBI Taxonomy" id="33"/>
    <lineage>
        <taxon>Bacteria</taxon>
        <taxon>Pseudomonadati</taxon>
        <taxon>Myxococcota</taxon>
        <taxon>Myxococcia</taxon>
        <taxon>Myxococcales</taxon>
        <taxon>Cystobacterineae</taxon>
        <taxon>Myxococcaceae</taxon>
        <taxon>Myxococcus</taxon>
    </lineage>
</organism>
<comment type="caution">
    <text evidence="6">The sequence shown here is derived from an EMBL/GenBank/DDBJ whole genome shotgun (WGS) entry which is preliminary data.</text>
</comment>
<dbReference type="AlphaFoldDB" id="A0A511STY7"/>
<dbReference type="PANTHER" id="PTHR43363:SF1">
    <property type="entry name" value="HYPOXANTHINE-GUANINE PHOSPHORIBOSYLTRANSFERASE"/>
    <property type="match status" value="1"/>
</dbReference>
<evidence type="ECO:0000256" key="3">
    <source>
        <dbReference type="SAM" id="MobiDB-lite"/>
    </source>
</evidence>
<dbReference type="GO" id="GO:0016757">
    <property type="term" value="F:glycosyltransferase activity"/>
    <property type="evidence" value="ECO:0007669"/>
    <property type="project" value="UniProtKB-KW"/>
</dbReference>
<dbReference type="EMBL" id="BJXR01000006">
    <property type="protein sequence ID" value="GEN05385.1"/>
    <property type="molecule type" value="Genomic_DNA"/>
</dbReference>
<evidence type="ECO:0000256" key="2">
    <source>
        <dbReference type="ARBA" id="ARBA00022679"/>
    </source>
</evidence>
<feature type="domain" description="Phosphoribosyltransferase" evidence="5">
    <location>
        <begin position="114"/>
        <end position="247"/>
    </location>
</feature>
<feature type="region of interest" description="Disordered" evidence="3">
    <location>
        <begin position="1"/>
        <end position="74"/>
    </location>
</feature>
<reference evidence="6 9" key="2">
    <citation type="submission" date="2019-07" db="EMBL/GenBank/DDBJ databases">
        <title>Whole genome shotgun sequence of Myxococcus fulvus NBRC 100333.</title>
        <authorList>
            <person name="Hosoyama A."/>
            <person name="Uohara A."/>
            <person name="Ohji S."/>
            <person name="Ichikawa N."/>
        </authorList>
    </citation>
    <scope>NUCLEOTIDE SEQUENCE [LARGE SCALE GENOMIC DNA]</scope>
    <source>
        <strain evidence="6 9">NBRC 100333</strain>
    </source>
</reference>
<dbReference type="InterPro" id="IPR029057">
    <property type="entry name" value="PRTase-like"/>
</dbReference>
<dbReference type="Pfam" id="PF00156">
    <property type="entry name" value="Pribosyltran"/>
    <property type="match status" value="1"/>
</dbReference>
<evidence type="ECO:0000313" key="8">
    <source>
        <dbReference type="Proteomes" id="UP000183760"/>
    </source>
</evidence>
<evidence type="ECO:0000256" key="1">
    <source>
        <dbReference type="ARBA" id="ARBA00022676"/>
    </source>
</evidence>
<keyword evidence="1" id="KW-0328">Glycosyltransferase</keyword>
<reference evidence="7 8" key="1">
    <citation type="submission" date="2016-10" db="EMBL/GenBank/DDBJ databases">
        <authorList>
            <person name="Varghese N."/>
            <person name="Submissions S."/>
        </authorList>
    </citation>
    <scope>NUCLEOTIDE SEQUENCE [LARGE SCALE GENOMIC DNA]</scope>
    <source>
        <strain evidence="7 8">DSM 16525</strain>
    </source>
</reference>
<dbReference type="Gene3D" id="3.40.50.2020">
    <property type="match status" value="1"/>
</dbReference>
<feature type="region of interest" description="Disordered" evidence="3">
    <location>
        <begin position="168"/>
        <end position="189"/>
    </location>
</feature>
<sequence length="273" mass="28469">MSGDVARARASGYDGAALQPELTAVATKRAAPGPKAQGKRKPTAKSSPKPSSSKKAPAKSRVAPPSAAARAQAQKLVSIPTDMVLAPQAEAPRQPTGKDQSRKRTAGVLRELSWAQLDRAVQQMANDIRESFQPEAVVGVAHGGVFVGGALASALGCAFFPVRISRRSRDRGDKAHPRGGPKPTNEMPRDLKGKRVLIVDDVASSGDTLELAMALAREAGAKKVSTACLVVKPDAYAPQFAGISTGALVVFPWDYAPGTGDARFDEDPDKAGA</sequence>
<dbReference type="CDD" id="cd06223">
    <property type="entry name" value="PRTases_typeI"/>
    <property type="match status" value="1"/>
</dbReference>
<evidence type="ECO:0000256" key="4">
    <source>
        <dbReference type="SAM" id="Phobius"/>
    </source>
</evidence>
<dbReference type="RefSeq" id="WP_245772129.1">
    <property type="nucleotide sequence ID" value="NZ_BJXR01000006.1"/>
</dbReference>
<keyword evidence="8" id="KW-1185">Reference proteome</keyword>
<dbReference type="SUPFAM" id="SSF53271">
    <property type="entry name" value="PRTase-like"/>
    <property type="match status" value="1"/>
</dbReference>
<dbReference type="EMBL" id="FOIB01000001">
    <property type="protein sequence ID" value="SET08816.1"/>
    <property type="molecule type" value="Genomic_DNA"/>
</dbReference>
<gene>
    <name evidence="6" type="ORF">MFU01_04220</name>
    <name evidence="7" type="ORF">SAMN05443572_1011069</name>
</gene>
<keyword evidence="4" id="KW-1133">Transmembrane helix</keyword>
<dbReference type="Proteomes" id="UP000321514">
    <property type="component" value="Unassembled WGS sequence"/>
</dbReference>
<proteinExistence type="predicted"/>
<evidence type="ECO:0000313" key="7">
    <source>
        <dbReference type="EMBL" id="SET08816.1"/>
    </source>
</evidence>
<evidence type="ECO:0000259" key="5">
    <source>
        <dbReference type="Pfam" id="PF00156"/>
    </source>
</evidence>
<keyword evidence="2" id="KW-0808">Transferase</keyword>
<evidence type="ECO:0000313" key="6">
    <source>
        <dbReference type="EMBL" id="GEN05385.1"/>
    </source>
</evidence>
<dbReference type="InterPro" id="IPR000836">
    <property type="entry name" value="PRTase_dom"/>
</dbReference>